<reference evidence="3" key="1">
    <citation type="journal article" date="2013" name="Genome Announc.">
        <title>Draft Genome Sequence of the Dimorphic Prosthecate Bacterium Brevundimonas abyssalis TAR-001T.</title>
        <authorList>
            <person name="Tsubouchi T."/>
            <person name="Nishi S."/>
            <person name="Usui K."/>
            <person name="Shimane Y."/>
            <person name="Takaki Y."/>
            <person name="Maruyama T."/>
            <person name="Hatada Y."/>
        </authorList>
    </citation>
    <scope>NUCLEOTIDE SEQUENCE [LARGE SCALE GENOMIC DNA]</scope>
    <source>
        <strain evidence="3">TAR-001</strain>
    </source>
</reference>
<keyword evidence="1" id="KW-0808">Transferase</keyword>
<feature type="binding site" evidence="1">
    <location>
        <position position="28"/>
    </location>
    <ligand>
        <name>S-adenosyl-L-methionine</name>
        <dbReference type="ChEBI" id="CHEBI:59789"/>
    </ligand>
</feature>
<evidence type="ECO:0000313" key="2">
    <source>
        <dbReference type="EMBL" id="GAD59723.1"/>
    </source>
</evidence>
<comment type="similarity">
    <text evidence="1">Belongs to the RlmJ family.</text>
</comment>
<organism evidence="2 3">
    <name type="scientific">Brevundimonas abyssalis TAR-001</name>
    <dbReference type="NCBI Taxonomy" id="1391729"/>
    <lineage>
        <taxon>Bacteria</taxon>
        <taxon>Pseudomonadati</taxon>
        <taxon>Pseudomonadota</taxon>
        <taxon>Alphaproteobacteria</taxon>
        <taxon>Caulobacterales</taxon>
        <taxon>Caulobacteraceae</taxon>
        <taxon>Brevundimonas</taxon>
    </lineage>
</organism>
<keyword evidence="1" id="KW-0489">Methyltransferase</keyword>
<comment type="subunit">
    <text evidence="1">Monomer.</text>
</comment>
<comment type="caution">
    <text evidence="2">The sequence shown here is derived from an EMBL/GenBank/DDBJ whole genome shotgun (WGS) entry which is preliminary data.</text>
</comment>
<dbReference type="GO" id="GO:0003723">
    <property type="term" value="F:RNA binding"/>
    <property type="evidence" value="ECO:0007669"/>
    <property type="project" value="UniProtKB-UniRule"/>
</dbReference>
<name>A0A8E0TRI3_9CAUL</name>
<keyword evidence="1" id="KW-0949">S-adenosyl-L-methionine</keyword>
<keyword evidence="1" id="KW-0698">rRNA processing</keyword>
<evidence type="ECO:0000313" key="3">
    <source>
        <dbReference type="Proteomes" id="UP000016569"/>
    </source>
</evidence>
<dbReference type="Pfam" id="PF04378">
    <property type="entry name" value="RsmJ"/>
    <property type="match status" value="1"/>
</dbReference>
<dbReference type="PANTHER" id="PTHR37426:SF1">
    <property type="entry name" value="RIBOSOMAL RNA LARGE SUBUNIT METHYLTRANSFERASE J"/>
    <property type="match status" value="1"/>
</dbReference>
<feature type="binding site" evidence="1">
    <location>
        <position position="172"/>
    </location>
    <ligand>
        <name>S-adenosyl-L-methionine</name>
        <dbReference type="ChEBI" id="CHEBI:59789"/>
    </ligand>
</feature>
<feature type="binding site" evidence="1">
    <location>
        <position position="51"/>
    </location>
    <ligand>
        <name>S-adenosyl-L-methionine</name>
        <dbReference type="ChEBI" id="CHEBI:59789"/>
    </ligand>
</feature>
<evidence type="ECO:0000256" key="1">
    <source>
        <dbReference type="HAMAP-Rule" id="MF_00934"/>
    </source>
</evidence>
<comment type="function">
    <text evidence="1">Specifically methylates the adenine in position 2030 of 23S rRNA.</text>
</comment>
<dbReference type="Proteomes" id="UP000016569">
    <property type="component" value="Unassembled WGS sequence"/>
</dbReference>
<keyword evidence="1" id="KW-0694">RNA-binding</keyword>
<dbReference type="EC" id="2.1.1.266" evidence="1"/>
<gene>
    <name evidence="1" type="primary">rlmJ</name>
    <name evidence="2" type="ORF">MBEBAB_1973</name>
</gene>
<dbReference type="GO" id="GO:0036307">
    <property type="term" value="F:23S rRNA (adenine(2030)-N(6))-methyltransferase activity"/>
    <property type="evidence" value="ECO:0007669"/>
    <property type="project" value="UniProtKB-UniRule"/>
</dbReference>
<feature type="binding site" evidence="1">
    <location>
        <position position="109"/>
    </location>
    <ligand>
        <name>S-adenosyl-L-methionine</name>
        <dbReference type="ChEBI" id="CHEBI:59789"/>
    </ligand>
</feature>
<dbReference type="GO" id="GO:0070475">
    <property type="term" value="P:rRNA base methylation"/>
    <property type="evidence" value="ECO:0007669"/>
    <property type="project" value="UniProtKB-UniRule"/>
</dbReference>
<dbReference type="Gene3D" id="3.40.50.150">
    <property type="entry name" value="Vaccinia Virus protein VP39"/>
    <property type="match status" value="1"/>
</dbReference>
<dbReference type="GO" id="GO:0005829">
    <property type="term" value="C:cytosol"/>
    <property type="evidence" value="ECO:0007669"/>
    <property type="project" value="TreeGrafter"/>
</dbReference>
<protein>
    <recommendedName>
        <fullName evidence="1">Ribosomal RNA large subunit methyltransferase J</fullName>
        <ecNumber evidence="1">2.1.1.266</ecNumber>
    </recommendedName>
    <alternativeName>
        <fullName evidence="1">23S rRNA (adenine(2030)-N6)-methyltransferase</fullName>
    </alternativeName>
    <alternativeName>
        <fullName evidence="1">23S rRNA m6A2030 methyltransferase</fullName>
    </alternativeName>
</protein>
<feature type="site" description="Interaction with substrate rRNA" evidence="1">
    <location>
        <position position="13"/>
    </location>
</feature>
<keyword evidence="3" id="KW-1185">Reference proteome</keyword>
<proteinExistence type="inferred from homology"/>
<feature type="binding site" evidence="1">
    <location>
        <position position="127"/>
    </location>
    <ligand>
        <name>S-adenosyl-L-methionine</name>
        <dbReference type="ChEBI" id="CHEBI:59789"/>
    </ligand>
</feature>
<comment type="catalytic activity">
    <reaction evidence="1">
        <text>adenosine(2030) in 23S rRNA + S-adenosyl-L-methionine = N(6)-methyladenosine(2030) in 23S rRNA + S-adenosyl-L-homocysteine + H(+)</text>
        <dbReference type="Rhea" id="RHEA:43736"/>
        <dbReference type="Rhea" id="RHEA-COMP:10668"/>
        <dbReference type="Rhea" id="RHEA-COMP:10669"/>
        <dbReference type="ChEBI" id="CHEBI:15378"/>
        <dbReference type="ChEBI" id="CHEBI:57856"/>
        <dbReference type="ChEBI" id="CHEBI:59789"/>
        <dbReference type="ChEBI" id="CHEBI:74411"/>
        <dbReference type="ChEBI" id="CHEBI:74449"/>
        <dbReference type="EC" id="2.1.1.266"/>
    </reaction>
</comment>
<sequence length="284" mass="31189">MAGREGEAAAMNYRHAYHAGNFADLVKHGLLLWLLGRMARDERRMLVVDTHAGSGLYDLGEDAVRSKEAQAGIARLMGAARLPTELAELKAAVAARNGGGETVRWYPGSPLLIADSLRKGDRYLACELRPEEHDLLAERLKGREGVETRQADGYEVVRAVAAGDRRRLVLIDPPFERPDDYVRCAETAGALMRRDPDTVIAIWLPIKDMETFDGFLRRLADAGVKRALVAEARLRPLTNPMQMNGCALVLINPPEGAQAVAQDICEWIAIALGEPGGRGEAWWT</sequence>
<dbReference type="EMBL" id="BATC01000036">
    <property type="protein sequence ID" value="GAD59723.1"/>
    <property type="molecule type" value="Genomic_DNA"/>
</dbReference>
<feature type="binding site" evidence="1">
    <location>
        <begin position="152"/>
        <end position="153"/>
    </location>
    <ligand>
        <name>S-adenosyl-L-methionine</name>
        <dbReference type="ChEBI" id="CHEBI:59789"/>
    </ligand>
</feature>
<feature type="active site" description="Proton acceptor" evidence="1">
    <location>
        <position position="172"/>
    </location>
</feature>
<dbReference type="AlphaFoldDB" id="A0A8E0TRI3"/>
<dbReference type="PANTHER" id="PTHR37426">
    <property type="entry name" value="RIBOSOMAL RNA LARGE SUBUNIT METHYLTRANSFERASE J"/>
    <property type="match status" value="1"/>
</dbReference>
<dbReference type="InterPro" id="IPR029063">
    <property type="entry name" value="SAM-dependent_MTases_sf"/>
</dbReference>
<dbReference type="HAMAP" id="MF_00934">
    <property type="entry name" value="23SrRNA_methyltr_J"/>
    <property type="match status" value="1"/>
</dbReference>
<dbReference type="SUPFAM" id="SSF53335">
    <property type="entry name" value="S-adenosyl-L-methionine-dependent methyltransferases"/>
    <property type="match status" value="1"/>
</dbReference>
<dbReference type="InterPro" id="IPR007473">
    <property type="entry name" value="RlmJ"/>
</dbReference>
<accession>A0A8E0TRI3</accession>